<sequence>MSEINISPQENEAVEINNSRRSKKSLIIIGIIAIVAIALIWFFIDKKQENDRIAYLDELEQYHNTMNDVRMEIIDAAALGEEMMNEYAYVWSTTIYDDMVEVDGQYYFDFSEAIWAQQAVFEEEGTMGEMEAYIESVDTMMDDLNNPPAEFKDEYDLFLETYLVFNEFADLAISPEGSLTSLTKKEIL</sequence>
<evidence type="ECO:0000313" key="3">
    <source>
        <dbReference type="Proteomes" id="UP000219546"/>
    </source>
</evidence>
<dbReference type="OrthoDB" id="2918980at2"/>
<keyword evidence="1" id="KW-0472">Membrane</keyword>
<proteinExistence type="predicted"/>
<name>A0A285CJS3_9BACI</name>
<gene>
    <name evidence="2" type="ORF">SAMN05877753_101597</name>
</gene>
<keyword evidence="1" id="KW-0812">Transmembrane</keyword>
<protein>
    <submittedName>
        <fullName evidence="2">Uncharacterized protein</fullName>
    </submittedName>
</protein>
<dbReference type="Proteomes" id="UP000219546">
    <property type="component" value="Unassembled WGS sequence"/>
</dbReference>
<reference evidence="2 3" key="1">
    <citation type="submission" date="2017-08" db="EMBL/GenBank/DDBJ databases">
        <authorList>
            <person name="de Groot N.N."/>
        </authorList>
    </citation>
    <scope>NUCLEOTIDE SEQUENCE [LARGE SCALE GENOMIC DNA]</scope>
    <source>
        <strain evidence="2 3">JC228</strain>
    </source>
</reference>
<evidence type="ECO:0000313" key="2">
    <source>
        <dbReference type="EMBL" id="SNX67278.1"/>
    </source>
</evidence>
<dbReference type="EMBL" id="OAOP01000001">
    <property type="protein sequence ID" value="SNX67278.1"/>
    <property type="molecule type" value="Genomic_DNA"/>
</dbReference>
<dbReference type="AlphaFoldDB" id="A0A285CJS3"/>
<dbReference type="RefSeq" id="WP_097157084.1">
    <property type="nucleotide sequence ID" value="NZ_JBEPMQ010000003.1"/>
</dbReference>
<feature type="transmembrane region" description="Helical" evidence="1">
    <location>
        <begin position="26"/>
        <end position="44"/>
    </location>
</feature>
<keyword evidence="1" id="KW-1133">Transmembrane helix</keyword>
<accession>A0A285CJS3</accession>
<keyword evidence="3" id="KW-1185">Reference proteome</keyword>
<organism evidence="2 3">
    <name type="scientific">Bacillus oleivorans</name>
    <dbReference type="NCBI Taxonomy" id="1448271"/>
    <lineage>
        <taxon>Bacteria</taxon>
        <taxon>Bacillati</taxon>
        <taxon>Bacillota</taxon>
        <taxon>Bacilli</taxon>
        <taxon>Bacillales</taxon>
        <taxon>Bacillaceae</taxon>
        <taxon>Bacillus</taxon>
    </lineage>
</organism>
<evidence type="ECO:0000256" key="1">
    <source>
        <dbReference type="SAM" id="Phobius"/>
    </source>
</evidence>